<dbReference type="EMBL" id="VNFK01000018">
    <property type="protein sequence ID" value="TVU59441.1"/>
    <property type="molecule type" value="Genomic_DNA"/>
</dbReference>
<evidence type="ECO:0000313" key="3">
    <source>
        <dbReference type="Proteomes" id="UP000316500"/>
    </source>
</evidence>
<organism evidence="2 3">
    <name type="scientific">Paenarthrobacter nitroguajacolicus</name>
    <name type="common">Arthrobacter nitroguajacolicus</name>
    <dbReference type="NCBI Taxonomy" id="211146"/>
    <lineage>
        <taxon>Bacteria</taxon>
        <taxon>Bacillati</taxon>
        <taxon>Actinomycetota</taxon>
        <taxon>Actinomycetes</taxon>
        <taxon>Micrococcales</taxon>
        <taxon>Micrococcaceae</taxon>
        <taxon>Paenarthrobacter</taxon>
    </lineage>
</organism>
<reference evidence="2 3" key="1">
    <citation type="submission" date="2019-07" db="EMBL/GenBank/DDBJ databases">
        <title>Diversity of Bacteria from Kongsfjorden, Arctic.</title>
        <authorList>
            <person name="Yu Y."/>
        </authorList>
    </citation>
    <scope>NUCLEOTIDE SEQUENCE [LARGE SCALE GENOMIC DNA]</scope>
    <source>
        <strain evidence="2 3">SM1928</strain>
    </source>
</reference>
<proteinExistence type="predicted"/>
<protein>
    <submittedName>
        <fullName evidence="2">Uncharacterized protein</fullName>
    </submittedName>
</protein>
<sequence>MTANNSAENINPEVASHLVESMGMAPMPEPATIAVALGADQGRQWPDGSGKRRHLKERDQAHGRMGQGAAVTAIHRTSRPQMPHSS</sequence>
<name>A0A558GRD1_PAENT</name>
<evidence type="ECO:0000256" key="1">
    <source>
        <dbReference type="SAM" id="MobiDB-lite"/>
    </source>
</evidence>
<dbReference type="Proteomes" id="UP000316500">
    <property type="component" value="Unassembled WGS sequence"/>
</dbReference>
<comment type="caution">
    <text evidence="2">The sequence shown here is derived from an EMBL/GenBank/DDBJ whole genome shotgun (WGS) entry which is preliminary data.</text>
</comment>
<accession>A0A558GRD1</accession>
<gene>
    <name evidence="2" type="ORF">FQP90_18775</name>
</gene>
<evidence type="ECO:0000313" key="2">
    <source>
        <dbReference type="EMBL" id="TVU59441.1"/>
    </source>
</evidence>
<dbReference type="RefSeq" id="WP_144652587.1">
    <property type="nucleotide sequence ID" value="NZ_VNFK01000018.1"/>
</dbReference>
<dbReference type="AlphaFoldDB" id="A0A558GRD1"/>
<feature type="region of interest" description="Disordered" evidence="1">
    <location>
        <begin position="41"/>
        <end position="86"/>
    </location>
</feature>
<dbReference type="OrthoDB" id="4964949at2"/>